<protein>
    <submittedName>
        <fullName evidence="3">Glia maturation factor beta</fullName>
    </submittedName>
</protein>
<dbReference type="GO" id="GO:0030864">
    <property type="term" value="C:cortical actin cytoskeleton"/>
    <property type="evidence" value="ECO:0007669"/>
    <property type="project" value="TreeGrafter"/>
</dbReference>
<keyword evidence="4" id="KW-1185">Reference proteome</keyword>
<dbReference type="GO" id="GO:0071933">
    <property type="term" value="F:Arp2/3 complex binding"/>
    <property type="evidence" value="ECO:0007669"/>
    <property type="project" value="InterPro"/>
</dbReference>
<evidence type="ECO:0000313" key="4">
    <source>
        <dbReference type="Proteomes" id="UP000316759"/>
    </source>
</evidence>
<comment type="caution">
    <text evidence="3">The sequence shown here is derived from an EMBL/GenBank/DDBJ whole genome shotgun (WGS) entry which is preliminary data.</text>
</comment>
<dbReference type="PANTHER" id="PTHR11249">
    <property type="entry name" value="GLIAL FACTOR NATURATION FACTOR"/>
    <property type="match status" value="1"/>
</dbReference>
<dbReference type="Proteomes" id="UP000316759">
    <property type="component" value="Unassembled WGS sequence"/>
</dbReference>
<dbReference type="OrthoDB" id="3919494at2759"/>
<dbReference type="GO" id="GO:0003779">
    <property type="term" value="F:actin binding"/>
    <property type="evidence" value="ECO:0007669"/>
    <property type="project" value="InterPro"/>
</dbReference>
<name>A0A504YEH7_FASGI</name>
<dbReference type="InterPro" id="IPR029006">
    <property type="entry name" value="ADF-H/Gelsolin-like_dom_sf"/>
</dbReference>
<dbReference type="GO" id="GO:0034316">
    <property type="term" value="P:negative regulation of Arp2/3 complex-mediated actin nucleation"/>
    <property type="evidence" value="ECO:0007669"/>
    <property type="project" value="TreeGrafter"/>
</dbReference>
<accession>A0A504YEH7</accession>
<dbReference type="STRING" id="46835.A0A504YEH7"/>
<dbReference type="SUPFAM" id="SSF55753">
    <property type="entry name" value="Actin depolymerizing proteins"/>
    <property type="match status" value="1"/>
</dbReference>
<feature type="domain" description="ADF-H" evidence="2">
    <location>
        <begin position="33"/>
        <end position="169"/>
    </location>
</feature>
<proteinExistence type="inferred from homology"/>
<dbReference type="SMART" id="SM00102">
    <property type="entry name" value="ADF"/>
    <property type="match status" value="1"/>
</dbReference>
<dbReference type="GO" id="GO:0071846">
    <property type="term" value="P:actin filament debranching"/>
    <property type="evidence" value="ECO:0007669"/>
    <property type="project" value="InterPro"/>
</dbReference>
<dbReference type="EMBL" id="SUNJ01009856">
    <property type="protein sequence ID" value="TPP60092.1"/>
    <property type="molecule type" value="Genomic_DNA"/>
</dbReference>
<dbReference type="PROSITE" id="PS51263">
    <property type="entry name" value="ADF_H"/>
    <property type="match status" value="1"/>
</dbReference>
<dbReference type="Pfam" id="PF00241">
    <property type="entry name" value="Cofilin_ADF"/>
    <property type="match status" value="1"/>
</dbReference>
<dbReference type="InterPro" id="IPR002108">
    <property type="entry name" value="ADF-H"/>
</dbReference>
<comment type="similarity">
    <text evidence="1">Belongs to the actin-binding proteins ADF family. GMF subfamily.</text>
</comment>
<dbReference type="AlphaFoldDB" id="A0A504YEH7"/>
<evidence type="ECO:0000259" key="2">
    <source>
        <dbReference type="PROSITE" id="PS51263"/>
    </source>
</evidence>
<gene>
    <name evidence="3" type="ORF">FGIG_03527</name>
</gene>
<reference evidence="3 4" key="1">
    <citation type="submission" date="2019-04" db="EMBL/GenBank/DDBJ databases">
        <title>Annotation for the trematode Fasciola gigantica.</title>
        <authorList>
            <person name="Choi Y.-J."/>
        </authorList>
    </citation>
    <scope>NUCLEOTIDE SEQUENCE [LARGE SCALE GENOMIC DNA]</scope>
    <source>
        <strain evidence="3">Uganda_cow_1</strain>
    </source>
</reference>
<dbReference type="InterPro" id="IPR011171">
    <property type="entry name" value="GMF"/>
</dbReference>
<evidence type="ECO:0000256" key="1">
    <source>
        <dbReference type="ARBA" id="ARBA00010055"/>
    </source>
</evidence>
<dbReference type="PANTHER" id="PTHR11249:SF2">
    <property type="entry name" value="GLIA MATURATION FACTOR"/>
    <property type="match status" value="1"/>
</dbReference>
<organism evidence="3 4">
    <name type="scientific">Fasciola gigantica</name>
    <name type="common">Giant liver fluke</name>
    <dbReference type="NCBI Taxonomy" id="46835"/>
    <lineage>
        <taxon>Eukaryota</taxon>
        <taxon>Metazoa</taxon>
        <taxon>Spiralia</taxon>
        <taxon>Lophotrochozoa</taxon>
        <taxon>Platyhelminthes</taxon>
        <taxon>Trematoda</taxon>
        <taxon>Digenea</taxon>
        <taxon>Plagiorchiida</taxon>
        <taxon>Echinostomata</taxon>
        <taxon>Echinostomatoidea</taxon>
        <taxon>Fasciolidae</taxon>
        <taxon>Fasciola</taxon>
    </lineage>
</organism>
<evidence type="ECO:0000313" key="3">
    <source>
        <dbReference type="EMBL" id="TPP60092.1"/>
    </source>
</evidence>
<sequence length="172" mass="19761">MYAFYTLDSPRSLPLLNIMVSWQVSLMRPRRHFMTLSSVNRKQTTLFSVSQSICFCIVDNPVKIDTETKLVVKEQLLENTDLSQLADELPSHEPRYILVTYRYEKTDGRVVYPYCMVFSTPEGIGCPPLLKMLYAASLPDVVHKSGVGKVFELRDTEDLSSEWLEEQLSKDT</sequence>
<dbReference type="Gene3D" id="3.40.20.10">
    <property type="entry name" value="Severin"/>
    <property type="match status" value="1"/>
</dbReference>